<organism evidence="1 2">
    <name type="scientific">Capsicum annuum</name>
    <name type="common">Capsicum pepper</name>
    <dbReference type="NCBI Taxonomy" id="4072"/>
    <lineage>
        <taxon>Eukaryota</taxon>
        <taxon>Viridiplantae</taxon>
        <taxon>Streptophyta</taxon>
        <taxon>Embryophyta</taxon>
        <taxon>Tracheophyta</taxon>
        <taxon>Spermatophyta</taxon>
        <taxon>Magnoliopsida</taxon>
        <taxon>eudicotyledons</taxon>
        <taxon>Gunneridae</taxon>
        <taxon>Pentapetalae</taxon>
        <taxon>asterids</taxon>
        <taxon>lamiids</taxon>
        <taxon>Solanales</taxon>
        <taxon>Solanaceae</taxon>
        <taxon>Solanoideae</taxon>
        <taxon>Capsiceae</taxon>
        <taxon>Capsicum</taxon>
    </lineage>
</organism>
<protein>
    <submittedName>
        <fullName evidence="1">Uncharacterized protein</fullName>
    </submittedName>
</protein>
<accession>A0A2G2Y221</accession>
<dbReference type="Proteomes" id="UP000222542">
    <property type="component" value="Unassembled WGS sequence"/>
</dbReference>
<reference evidence="1 2" key="2">
    <citation type="journal article" date="2017" name="Genome Biol.">
        <title>New reference genome sequences of hot pepper reveal the massive evolution of plant disease-resistance genes by retroduplication.</title>
        <authorList>
            <person name="Kim S."/>
            <person name="Park J."/>
            <person name="Yeom S.I."/>
            <person name="Kim Y.M."/>
            <person name="Seo E."/>
            <person name="Kim K.T."/>
            <person name="Kim M.S."/>
            <person name="Lee J.M."/>
            <person name="Cheong K."/>
            <person name="Shin H.S."/>
            <person name="Kim S.B."/>
            <person name="Han K."/>
            <person name="Lee J."/>
            <person name="Park M."/>
            <person name="Lee H.A."/>
            <person name="Lee H.Y."/>
            <person name="Lee Y."/>
            <person name="Oh S."/>
            <person name="Lee J.H."/>
            <person name="Choi E."/>
            <person name="Choi E."/>
            <person name="Lee S.E."/>
            <person name="Jeon J."/>
            <person name="Kim H."/>
            <person name="Choi G."/>
            <person name="Song H."/>
            <person name="Lee J."/>
            <person name="Lee S.C."/>
            <person name="Kwon J.K."/>
            <person name="Lee H.Y."/>
            <person name="Koo N."/>
            <person name="Hong Y."/>
            <person name="Kim R.W."/>
            <person name="Kang W.H."/>
            <person name="Huh J.H."/>
            <person name="Kang B.C."/>
            <person name="Yang T.J."/>
            <person name="Lee Y.H."/>
            <person name="Bennetzen J.L."/>
            <person name="Choi D."/>
        </authorList>
    </citation>
    <scope>NUCLEOTIDE SEQUENCE [LARGE SCALE GENOMIC DNA]</scope>
    <source>
        <strain evidence="2">cv. CM334</strain>
    </source>
</reference>
<dbReference type="Gramene" id="PHT63770">
    <property type="protein sequence ID" value="PHT63770"/>
    <property type="gene ID" value="T459_32380"/>
</dbReference>
<dbReference type="EMBL" id="AYRZ02000024">
    <property type="protein sequence ID" value="PHT63770.1"/>
    <property type="molecule type" value="Genomic_DNA"/>
</dbReference>
<comment type="caution">
    <text evidence="1">The sequence shown here is derived from an EMBL/GenBank/DDBJ whole genome shotgun (WGS) entry which is preliminary data.</text>
</comment>
<reference evidence="1 2" key="1">
    <citation type="journal article" date="2014" name="Nat. Genet.">
        <title>Genome sequence of the hot pepper provides insights into the evolution of pungency in Capsicum species.</title>
        <authorList>
            <person name="Kim S."/>
            <person name="Park M."/>
            <person name="Yeom S.I."/>
            <person name="Kim Y.M."/>
            <person name="Lee J.M."/>
            <person name="Lee H.A."/>
            <person name="Seo E."/>
            <person name="Choi J."/>
            <person name="Cheong K."/>
            <person name="Kim K.T."/>
            <person name="Jung K."/>
            <person name="Lee G.W."/>
            <person name="Oh S.K."/>
            <person name="Bae C."/>
            <person name="Kim S.B."/>
            <person name="Lee H.Y."/>
            <person name="Kim S.Y."/>
            <person name="Kim M.S."/>
            <person name="Kang B.C."/>
            <person name="Jo Y.D."/>
            <person name="Yang H.B."/>
            <person name="Jeong H.J."/>
            <person name="Kang W.H."/>
            <person name="Kwon J.K."/>
            <person name="Shin C."/>
            <person name="Lim J.Y."/>
            <person name="Park J.H."/>
            <person name="Huh J.H."/>
            <person name="Kim J.S."/>
            <person name="Kim B.D."/>
            <person name="Cohen O."/>
            <person name="Paran I."/>
            <person name="Suh M.C."/>
            <person name="Lee S.B."/>
            <person name="Kim Y.K."/>
            <person name="Shin Y."/>
            <person name="Noh S.J."/>
            <person name="Park J."/>
            <person name="Seo Y.S."/>
            <person name="Kwon S.Y."/>
            <person name="Kim H.A."/>
            <person name="Park J.M."/>
            <person name="Kim H.J."/>
            <person name="Choi S.B."/>
            <person name="Bosland P.W."/>
            <person name="Reeves G."/>
            <person name="Jo S.H."/>
            <person name="Lee B.W."/>
            <person name="Cho H.T."/>
            <person name="Choi H.S."/>
            <person name="Lee M.S."/>
            <person name="Yu Y."/>
            <person name="Do Choi Y."/>
            <person name="Park B.S."/>
            <person name="van Deynze A."/>
            <person name="Ashrafi H."/>
            <person name="Hill T."/>
            <person name="Kim W.T."/>
            <person name="Pai H.S."/>
            <person name="Ahn H.K."/>
            <person name="Yeam I."/>
            <person name="Giovannoni J.J."/>
            <person name="Rose J.K."/>
            <person name="Sorensen I."/>
            <person name="Lee S.J."/>
            <person name="Kim R.W."/>
            <person name="Choi I.Y."/>
            <person name="Choi B.S."/>
            <person name="Lim J.S."/>
            <person name="Lee Y.H."/>
            <person name="Choi D."/>
        </authorList>
    </citation>
    <scope>NUCLEOTIDE SEQUENCE [LARGE SCALE GENOMIC DNA]</scope>
    <source>
        <strain evidence="2">cv. CM334</strain>
    </source>
</reference>
<sequence>MISPALYITLEQAPTLKTFSGSLSPSPYLVNHKRRGGGEAFANRKFERLEEIEQVDEKTNMNLNLEEKRAEEN</sequence>
<keyword evidence="2" id="KW-1185">Reference proteome</keyword>
<dbReference type="AlphaFoldDB" id="A0A2G2Y221"/>
<proteinExistence type="predicted"/>
<evidence type="ECO:0000313" key="1">
    <source>
        <dbReference type="EMBL" id="PHT63770.1"/>
    </source>
</evidence>
<evidence type="ECO:0000313" key="2">
    <source>
        <dbReference type="Proteomes" id="UP000222542"/>
    </source>
</evidence>
<gene>
    <name evidence="1" type="ORF">T459_32380</name>
</gene>
<name>A0A2G2Y221_CAPAN</name>